<evidence type="ECO:0000256" key="4">
    <source>
        <dbReference type="ARBA" id="ARBA00022617"/>
    </source>
</evidence>
<comment type="subcellular location">
    <subcellularLocation>
        <location evidence="2">Membrane</location>
        <topology evidence="2">Multi-pass membrane protein</topology>
    </subcellularLocation>
</comment>
<dbReference type="CDD" id="cd08760">
    <property type="entry name" value="Cyt_b561_FRRS1_like"/>
    <property type="match status" value="1"/>
</dbReference>
<dbReference type="HOGENOM" id="CLU_090085_0_0_1"/>
<dbReference type="Proteomes" id="UP000053257">
    <property type="component" value="Unassembled WGS sequence"/>
</dbReference>
<evidence type="ECO:0000259" key="12">
    <source>
        <dbReference type="PROSITE" id="PS50939"/>
    </source>
</evidence>
<dbReference type="Pfam" id="PF03188">
    <property type="entry name" value="Cytochrom_B561"/>
    <property type="match status" value="1"/>
</dbReference>
<keyword evidence="7" id="KW-0249">Electron transport</keyword>
<evidence type="ECO:0000256" key="3">
    <source>
        <dbReference type="ARBA" id="ARBA00022448"/>
    </source>
</evidence>
<dbReference type="InterPro" id="IPR006593">
    <property type="entry name" value="Cyt_b561/ferric_Rdtase_TM"/>
</dbReference>
<dbReference type="Gene3D" id="1.20.120.1770">
    <property type="match status" value="1"/>
</dbReference>
<evidence type="ECO:0000256" key="11">
    <source>
        <dbReference type="SAM" id="Phobius"/>
    </source>
</evidence>
<feature type="transmembrane region" description="Helical" evidence="11">
    <location>
        <begin position="46"/>
        <end position="66"/>
    </location>
</feature>
<evidence type="ECO:0000256" key="10">
    <source>
        <dbReference type="ARBA" id="ARBA00023136"/>
    </source>
</evidence>
<name>A0A0C3S3S5_PHLG1</name>
<evidence type="ECO:0000313" key="13">
    <source>
        <dbReference type="EMBL" id="KIP02585.1"/>
    </source>
</evidence>
<keyword evidence="4" id="KW-0349">Heme</keyword>
<evidence type="ECO:0000256" key="5">
    <source>
        <dbReference type="ARBA" id="ARBA00022692"/>
    </source>
</evidence>
<dbReference type="SMART" id="SM00665">
    <property type="entry name" value="B561"/>
    <property type="match status" value="1"/>
</dbReference>
<dbReference type="OrthoDB" id="366214at2759"/>
<evidence type="ECO:0000256" key="9">
    <source>
        <dbReference type="ARBA" id="ARBA00023004"/>
    </source>
</evidence>
<evidence type="ECO:0000256" key="7">
    <source>
        <dbReference type="ARBA" id="ARBA00022982"/>
    </source>
</evidence>
<feature type="transmembrane region" description="Helical" evidence="11">
    <location>
        <begin position="12"/>
        <end position="34"/>
    </location>
</feature>
<sequence length="214" mass="24382">MGFPLLPFEKYIVAHAILMVIGFLFLLPLGAIVARWMRTYNRAWFTLHWILQFALALPIIVCGFALGVTAVNKNDRLPVNDPHKKWGIAIFVLYLFQLAFGAAVHFVKRPFLSVRHRAFQNYFHPLFGVFLIGIAFYQVRTGFRTEWPLYTGRGKVRNGANIVWIVWLVLVPTFYFGGMLLLPRQYKQERAARDAQLRSGSDAGSTAPVQPKAA</sequence>
<organism evidence="13 14">
    <name type="scientific">Phlebiopsis gigantea (strain 11061_1 CR5-6)</name>
    <name type="common">White-rot fungus</name>
    <name type="synonym">Peniophora gigantea</name>
    <dbReference type="NCBI Taxonomy" id="745531"/>
    <lineage>
        <taxon>Eukaryota</taxon>
        <taxon>Fungi</taxon>
        <taxon>Dikarya</taxon>
        <taxon>Basidiomycota</taxon>
        <taxon>Agaricomycotina</taxon>
        <taxon>Agaricomycetes</taxon>
        <taxon>Polyporales</taxon>
        <taxon>Phanerochaetaceae</taxon>
        <taxon>Phlebiopsis</taxon>
    </lineage>
</organism>
<dbReference type="PANTHER" id="PTHR15422:SF24">
    <property type="entry name" value="DOMON RELATED DOMAIN-CONTAINING PROTEIN"/>
    <property type="match status" value="1"/>
</dbReference>
<keyword evidence="8 11" id="KW-1133">Transmembrane helix</keyword>
<keyword evidence="6" id="KW-0479">Metal-binding</keyword>
<reference evidence="13 14" key="1">
    <citation type="journal article" date="2014" name="PLoS Genet.">
        <title>Analysis of the Phlebiopsis gigantea genome, transcriptome and secretome provides insight into its pioneer colonization strategies of wood.</title>
        <authorList>
            <person name="Hori C."/>
            <person name="Ishida T."/>
            <person name="Igarashi K."/>
            <person name="Samejima M."/>
            <person name="Suzuki H."/>
            <person name="Master E."/>
            <person name="Ferreira P."/>
            <person name="Ruiz-Duenas F.J."/>
            <person name="Held B."/>
            <person name="Canessa P."/>
            <person name="Larrondo L.F."/>
            <person name="Schmoll M."/>
            <person name="Druzhinina I.S."/>
            <person name="Kubicek C.P."/>
            <person name="Gaskell J.A."/>
            <person name="Kersten P."/>
            <person name="St John F."/>
            <person name="Glasner J."/>
            <person name="Sabat G."/>
            <person name="Splinter BonDurant S."/>
            <person name="Syed K."/>
            <person name="Yadav J."/>
            <person name="Mgbeahuruike A.C."/>
            <person name="Kovalchuk A."/>
            <person name="Asiegbu F.O."/>
            <person name="Lackner G."/>
            <person name="Hoffmeister D."/>
            <person name="Rencoret J."/>
            <person name="Gutierrez A."/>
            <person name="Sun H."/>
            <person name="Lindquist E."/>
            <person name="Barry K."/>
            <person name="Riley R."/>
            <person name="Grigoriev I.V."/>
            <person name="Henrissat B."/>
            <person name="Kues U."/>
            <person name="Berka R.M."/>
            <person name="Martinez A.T."/>
            <person name="Covert S.F."/>
            <person name="Blanchette R.A."/>
            <person name="Cullen D."/>
        </authorList>
    </citation>
    <scope>NUCLEOTIDE SEQUENCE [LARGE SCALE GENOMIC DNA]</scope>
    <source>
        <strain evidence="13 14">11061_1 CR5-6</strain>
    </source>
</reference>
<dbReference type="GO" id="GO:0020037">
    <property type="term" value="F:heme binding"/>
    <property type="evidence" value="ECO:0007669"/>
    <property type="project" value="TreeGrafter"/>
</dbReference>
<dbReference type="AlphaFoldDB" id="A0A0C3S3S5"/>
<proteinExistence type="predicted"/>
<evidence type="ECO:0000256" key="1">
    <source>
        <dbReference type="ARBA" id="ARBA00001970"/>
    </source>
</evidence>
<keyword evidence="14" id="KW-1185">Reference proteome</keyword>
<evidence type="ECO:0000313" key="14">
    <source>
        <dbReference type="Proteomes" id="UP000053257"/>
    </source>
</evidence>
<protein>
    <recommendedName>
        <fullName evidence="12">Cytochrome b561 domain-containing protein</fullName>
    </recommendedName>
</protein>
<keyword evidence="5 11" id="KW-0812">Transmembrane</keyword>
<dbReference type="PANTHER" id="PTHR15422">
    <property type="entry name" value="OS05G0565100 PROTEIN"/>
    <property type="match status" value="1"/>
</dbReference>
<comment type="cofactor">
    <cofactor evidence="1">
        <name>heme b</name>
        <dbReference type="ChEBI" id="CHEBI:60344"/>
    </cofactor>
</comment>
<keyword evidence="3" id="KW-0813">Transport</keyword>
<feature type="transmembrane region" description="Helical" evidence="11">
    <location>
        <begin position="119"/>
        <end position="139"/>
    </location>
</feature>
<feature type="transmembrane region" description="Helical" evidence="11">
    <location>
        <begin position="86"/>
        <end position="107"/>
    </location>
</feature>
<evidence type="ECO:0000256" key="6">
    <source>
        <dbReference type="ARBA" id="ARBA00022723"/>
    </source>
</evidence>
<dbReference type="GO" id="GO:0016020">
    <property type="term" value="C:membrane"/>
    <property type="evidence" value="ECO:0007669"/>
    <property type="project" value="UniProtKB-SubCell"/>
</dbReference>
<evidence type="ECO:0000256" key="8">
    <source>
        <dbReference type="ARBA" id="ARBA00022989"/>
    </source>
</evidence>
<keyword evidence="10 11" id="KW-0472">Membrane</keyword>
<dbReference type="STRING" id="745531.A0A0C3S3S5"/>
<dbReference type="PROSITE" id="PS50939">
    <property type="entry name" value="CYTOCHROME_B561"/>
    <property type="match status" value="1"/>
</dbReference>
<dbReference type="GO" id="GO:0140575">
    <property type="term" value="F:transmembrane monodehydroascorbate reductase activity"/>
    <property type="evidence" value="ECO:0007669"/>
    <property type="project" value="InterPro"/>
</dbReference>
<gene>
    <name evidence="13" type="ORF">PHLGIDRAFT_286995</name>
</gene>
<evidence type="ECO:0000256" key="2">
    <source>
        <dbReference type="ARBA" id="ARBA00004141"/>
    </source>
</evidence>
<keyword evidence="9" id="KW-0408">Iron</keyword>
<accession>A0A0C3S3S5</accession>
<dbReference type="EMBL" id="KN840665">
    <property type="protein sequence ID" value="KIP02585.1"/>
    <property type="molecule type" value="Genomic_DNA"/>
</dbReference>
<dbReference type="GO" id="GO:0046872">
    <property type="term" value="F:metal ion binding"/>
    <property type="evidence" value="ECO:0007669"/>
    <property type="project" value="UniProtKB-KW"/>
</dbReference>
<feature type="transmembrane region" description="Helical" evidence="11">
    <location>
        <begin position="159"/>
        <end position="182"/>
    </location>
</feature>
<dbReference type="InterPro" id="IPR045150">
    <property type="entry name" value="CYB561D1/2"/>
</dbReference>
<feature type="domain" description="Cytochrome b561" evidence="12">
    <location>
        <begin position="1"/>
        <end position="182"/>
    </location>
</feature>